<accession>A0ABQ4A2P4</accession>
<proteinExistence type="predicted"/>
<feature type="transmembrane region" description="Helical" evidence="1">
    <location>
        <begin position="53"/>
        <end position="79"/>
    </location>
</feature>
<dbReference type="RefSeq" id="WP_203841875.1">
    <property type="nucleotide sequence ID" value="NZ_BAAATV010000001.1"/>
</dbReference>
<dbReference type="Proteomes" id="UP000603200">
    <property type="component" value="Unassembled WGS sequence"/>
</dbReference>
<sequence>MKPIPFEAYHLVRRLTFHVILTLCLVAGALAIIDLYDPRIGDPGEDTPTALKLFHGVFSIFLFTLVALSFAAVIAFVLVEGYARIVGIEARRGPYSADDPK</sequence>
<gene>
    <name evidence="2" type="ORF">Ahu01nite_079950</name>
</gene>
<dbReference type="EMBL" id="BOMN01000113">
    <property type="protein sequence ID" value="GIE24893.1"/>
    <property type="molecule type" value="Genomic_DNA"/>
</dbReference>
<evidence type="ECO:0008006" key="4">
    <source>
        <dbReference type="Google" id="ProtNLM"/>
    </source>
</evidence>
<keyword evidence="1" id="KW-0472">Membrane</keyword>
<evidence type="ECO:0000313" key="2">
    <source>
        <dbReference type="EMBL" id="GIE24893.1"/>
    </source>
</evidence>
<protein>
    <recommendedName>
        <fullName evidence="4">Cytochrome b561 bacterial/Ni-hydrogenase domain-containing protein</fullName>
    </recommendedName>
</protein>
<reference evidence="2 3" key="1">
    <citation type="submission" date="2021-01" db="EMBL/GenBank/DDBJ databases">
        <title>Whole genome shotgun sequence of Actinoplanes humidus NBRC 14915.</title>
        <authorList>
            <person name="Komaki H."/>
            <person name="Tamura T."/>
        </authorList>
    </citation>
    <scope>NUCLEOTIDE SEQUENCE [LARGE SCALE GENOMIC DNA]</scope>
    <source>
        <strain evidence="2 3">NBRC 14915</strain>
    </source>
</reference>
<evidence type="ECO:0000313" key="3">
    <source>
        <dbReference type="Proteomes" id="UP000603200"/>
    </source>
</evidence>
<comment type="caution">
    <text evidence="2">The sequence shown here is derived from an EMBL/GenBank/DDBJ whole genome shotgun (WGS) entry which is preliminary data.</text>
</comment>
<organism evidence="2 3">
    <name type="scientific">Winogradskya humida</name>
    <dbReference type="NCBI Taxonomy" id="113566"/>
    <lineage>
        <taxon>Bacteria</taxon>
        <taxon>Bacillati</taxon>
        <taxon>Actinomycetota</taxon>
        <taxon>Actinomycetes</taxon>
        <taxon>Micromonosporales</taxon>
        <taxon>Micromonosporaceae</taxon>
        <taxon>Winogradskya</taxon>
    </lineage>
</organism>
<evidence type="ECO:0000256" key="1">
    <source>
        <dbReference type="SAM" id="Phobius"/>
    </source>
</evidence>
<keyword evidence="3" id="KW-1185">Reference proteome</keyword>
<keyword evidence="1" id="KW-0812">Transmembrane</keyword>
<keyword evidence="1" id="KW-1133">Transmembrane helix</keyword>
<name>A0ABQ4A2P4_9ACTN</name>
<feature type="transmembrane region" description="Helical" evidence="1">
    <location>
        <begin position="12"/>
        <end position="33"/>
    </location>
</feature>